<keyword evidence="4" id="KW-1185">Reference proteome</keyword>
<dbReference type="PANTHER" id="PTHR34220:SF9">
    <property type="entry name" value="SIGNAL TRANSDUCTION HISTIDINE KINASE INTERNAL REGION DOMAIN-CONTAINING PROTEIN"/>
    <property type="match status" value="1"/>
</dbReference>
<sequence>MRLDWINKLQHLLQTWAFSLAVATLQYAFQPEKPYVPLMAYSLAIGTFIWAIIDLGRHLFPSADETGWPLGAPGFLLMGGGIVAGYFLGNLLADTLCRTFGWYAGYPVPDGAGNLRNKILITFTAGVAGTYYFYTLNNSAYLERKMTEARHLAAEARLKLLETQLDPHMLFNTLANLRALIGVDPVRAQTMLDHMIAYLRATLSASRASGQDGQHTLADEFARLQDYLELMKIRMGPRLQFTLDLPEALRTQPVPPLLLQPLVENSIQHGLEPKVEGGSIAIRAAQEGGLLCLEVTDTGMGAPEVLQSRPGHGFGLQQVRDRLLTTFDTLGTMKLIAVPTGGTRVRITFPIQA</sequence>
<dbReference type="PROSITE" id="PS50109">
    <property type="entry name" value="HIS_KIN"/>
    <property type="match status" value="1"/>
</dbReference>
<dbReference type="RefSeq" id="WP_310344093.1">
    <property type="nucleotide sequence ID" value="NZ_JAVDXO010000007.1"/>
</dbReference>
<accession>A0ABU1ZQ55</accession>
<dbReference type="InterPro" id="IPR036890">
    <property type="entry name" value="HATPase_C_sf"/>
</dbReference>
<reference evidence="3 4" key="1">
    <citation type="submission" date="2023-07" db="EMBL/GenBank/DDBJ databases">
        <title>Sorghum-associated microbial communities from plants grown in Nebraska, USA.</title>
        <authorList>
            <person name="Schachtman D."/>
        </authorList>
    </citation>
    <scope>NUCLEOTIDE SEQUENCE [LARGE SCALE GENOMIC DNA]</scope>
    <source>
        <strain evidence="3 4">BE308</strain>
    </source>
</reference>
<keyword evidence="1" id="KW-0472">Membrane</keyword>
<dbReference type="PANTHER" id="PTHR34220">
    <property type="entry name" value="SENSOR HISTIDINE KINASE YPDA"/>
    <property type="match status" value="1"/>
</dbReference>
<dbReference type="InterPro" id="IPR010559">
    <property type="entry name" value="Sig_transdc_His_kin_internal"/>
</dbReference>
<dbReference type="EMBL" id="JAVDXO010000007">
    <property type="protein sequence ID" value="MDR7307665.1"/>
    <property type="molecule type" value="Genomic_DNA"/>
</dbReference>
<gene>
    <name evidence="3" type="ORF">J2X15_002969</name>
</gene>
<evidence type="ECO:0000313" key="3">
    <source>
        <dbReference type="EMBL" id="MDR7307665.1"/>
    </source>
</evidence>
<name>A0ABU1ZQ55_9BURK</name>
<keyword evidence="1" id="KW-1133">Transmembrane helix</keyword>
<dbReference type="SMART" id="SM00387">
    <property type="entry name" value="HATPase_c"/>
    <property type="match status" value="1"/>
</dbReference>
<dbReference type="Pfam" id="PF02518">
    <property type="entry name" value="HATPase_c"/>
    <property type="match status" value="1"/>
</dbReference>
<feature type="transmembrane region" description="Helical" evidence="1">
    <location>
        <begin position="35"/>
        <end position="56"/>
    </location>
</feature>
<feature type="domain" description="Histidine kinase" evidence="2">
    <location>
        <begin position="258"/>
        <end position="353"/>
    </location>
</feature>
<dbReference type="SUPFAM" id="SSF55874">
    <property type="entry name" value="ATPase domain of HSP90 chaperone/DNA topoisomerase II/histidine kinase"/>
    <property type="match status" value="1"/>
</dbReference>
<protein>
    <submittedName>
        <fullName evidence="3">Two-component sensor histidine kinase</fullName>
    </submittedName>
</protein>
<feature type="transmembrane region" description="Helical" evidence="1">
    <location>
        <begin position="68"/>
        <end position="88"/>
    </location>
</feature>
<dbReference type="InterPro" id="IPR005467">
    <property type="entry name" value="His_kinase_dom"/>
</dbReference>
<evidence type="ECO:0000256" key="1">
    <source>
        <dbReference type="SAM" id="Phobius"/>
    </source>
</evidence>
<dbReference type="Pfam" id="PF06580">
    <property type="entry name" value="His_kinase"/>
    <property type="match status" value="1"/>
</dbReference>
<dbReference type="Gene3D" id="3.30.565.10">
    <property type="entry name" value="Histidine kinase-like ATPase, C-terminal domain"/>
    <property type="match status" value="1"/>
</dbReference>
<keyword evidence="1" id="KW-0812">Transmembrane</keyword>
<dbReference type="Proteomes" id="UP001268089">
    <property type="component" value="Unassembled WGS sequence"/>
</dbReference>
<evidence type="ECO:0000259" key="2">
    <source>
        <dbReference type="PROSITE" id="PS50109"/>
    </source>
</evidence>
<proteinExistence type="predicted"/>
<feature type="transmembrane region" description="Helical" evidence="1">
    <location>
        <begin position="119"/>
        <end position="136"/>
    </location>
</feature>
<dbReference type="GO" id="GO:0016301">
    <property type="term" value="F:kinase activity"/>
    <property type="evidence" value="ECO:0007669"/>
    <property type="project" value="UniProtKB-KW"/>
</dbReference>
<dbReference type="InterPro" id="IPR003594">
    <property type="entry name" value="HATPase_dom"/>
</dbReference>
<comment type="caution">
    <text evidence="3">The sequence shown here is derived from an EMBL/GenBank/DDBJ whole genome shotgun (WGS) entry which is preliminary data.</text>
</comment>
<dbReference type="InterPro" id="IPR050640">
    <property type="entry name" value="Bact_2-comp_sensor_kinase"/>
</dbReference>
<keyword evidence="3" id="KW-0808">Transferase</keyword>
<organism evidence="3 4">
    <name type="scientific">Rhodoferax saidenbachensis</name>
    <dbReference type="NCBI Taxonomy" id="1484693"/>
    <lineage>
        <taxon>Bacteria</taxon>
        <taxon>Pseudomonadati</taxon>
        <taxon>Pseudomonadota</taxon>
        <taxon>Betaproteobacteria</taxon>
        <taxon>Burkholderiales</taxon>
        <taxon>Comamonadaceae</taxon>
        <taxon>Rhodoferax</taxon>
    </lineage>
</organism>
<keyword evidence="3" id="KW-0418">Kinase</keyword>
<evidence type="ECO:0000313" key="4">
    <source>
        <dbReference type="Proteomes" id="UP001268089"/>
    </source>
</evidence>